<evidence type="ECO:0000256" key="3">
    <source>
        <dbReference type="ARBA" id="ARBA00022448"/>
    </source>
</evidence>
<keyword evidence="5" id="KW-0472">Membrane</keyword>
<dbReference type="InterPro" id="IPR002553">
    <property type="entry name" value="Clathrin/coatomer_adapt-like_N"/>
</dbReference>
<organism evidence="8 9">
    <name type="scientific">Anaeramoeba flamelloides</name>
    <dbReference type="NCBI Taxonomy" id="1746091"/>
    <lineage>
        <taxon>Eukaryota</taxon>
        <taxon>Metamonada</taxon>
        <taxon>Anaeramoebidae</taxon>
        <taxon>Anaeramoeba</taxon>
    </lineage>
</organism>
<dbReference type="EMBL" id="JANTQA010000040">
    <property type="protein sequence ID" value="KAJ3435388.1"/>
    <property type="molecule type" value="Genomic_DNA"/>
</dbReference>
<feature type="compositionally biased region" description="Basic residues" evidence="6">
    <location>
        <begin position="614"/>
        <end position="632"/>
    </location>
</feature>
<comment type="caution">
    <text evidence="8">The sequence shown here is derived from an EMBL/GenBank/DDBJ whole genome shotgun (WGS) entry which is preliminary data.</text>
</comment>
<evidence type="ECO:0000256" key="5">
    <source>
        <dbReference type="ARBA" id="ARBA00023136"/>
    </source>
</evidence>
<dbReference type="SUPFAM" id="SSF55711">
    <property type="entry name" value="Subdomain of clathrin and coatomer appendage domain"/>
    <property type="match status" value="1"/>
</dbReference>
<feature type="compositionally biased region" description="Low complexity" evidence="6">
    <location>
        <begin position="641"/>
        <end position="656"/>
    </location>
</feature>
<gene>
    <name evidence="8" type="ORF">M0812_19576</name>
</gene>
<dbReference type="GO" id="GO:0012505">
    <property type="term" value="C:endomembrane system"/>
    <property type="evidence" value="ECO:0007669"/>
    <property type="project" value="UniProtKB-SubCell"/>
</dbReference>
<evidence type="ECO:0000259" key="7">
    <source>
        <dbReference type="SMART" id="SM01020"/>
    </source>
</evidence>
<dbReference type="SMART" id="SM01020">
    <property type="entry name" value="B2-adapt-app_C"/>
    <property type="match status" value="1"/>
</dbReference>
<evidence type="ECO:0000313" key="8">
    <source>
        <dbReference type="EMBL" id="KAJ3435388.1"/>
    </source>
</evidence>
<dbReference type="InterPro" id="IPR012295">
    <property type="entry name" value="TBP_dom_sf"/>
</dbReference>
<evidence type="ECO:0000256" key="4">
    <source>
        <dbReference type="ARBA" id="ARBA00022927"/>
    </source>
</evidence>
<keyword evidence="3" id="KW-0813">Transport</keyword>
<name>A0AAV7Z088_9EUKA</name>
<reference evidence="8" key="1">
    <citation type="submission" date="2022-08" db="EMBL/GenBank/DDBJ databases">
        <title>Novel sulphate-reducing endosymbionts in the free-living metamonad Anaeramoeba.</title>
        <authorList>
            <person name="Jerlstrom-Hultqvist J."/>
            <person name="Cepicka I."/>
            <person name="Gallot-Lavallee L."/>
            <person name="Salas-Leiva D."/>
            <person name="Curtis B.A."/>
            <person name="Zahonova K."/>
            <person name="Pipaliya S."/>
            <person name="Dacks J."/>
            <person name="Roger A.J."/>
        </authorList>
    </citation>
    <scope>NUCLEOTIDE SEQUENCE</scope>
    <source>
        <strain evidence="8">Busselton2</strain>
    </source>
</reference>
<comment type="subcellular location">
    <subcellularLocation>
        <location evidence="1">Endomembrane system</location>
    </subcellularLocation>
</comment>
<dbReference type="InterPro" id="IPR015151">
    <property type="entry name" value="B-adaptin_app_sub_C"/>
</dbReference>
<proteinExistence type="inferred from homology"/>
<evidence type="ECO:0000256" key="6">
    <source>
        <dbReference type="SAM" id="MobiDB-lite"/>
    </source>
</evidence>
<comment type="similarity">
    <text evidence="2">Belongs to the adaptor complexes large subunit family.</text>
</comment>
<dbReference type="Gene3D" id="2.60.40.1150">
    <property type="match status" value="1"/>
</dbReference>
<keyword evidence="4" id="KW-0653">Protein transport</keyword>
<dbReference type="InterPro" id="IPR009028">
    <property type="entry name" value="Coatomer/calthrin_app_sub_C"/>
</dbReference>
<dbReference type="GO" id="GO:0006886">
    <property type="term" value="P:intracellular protein transport"/>
    <property type="evidence" value="ECO:0007669"/>
    <property type="project" value="InterPro"/>
</dbReference>
<dbReference type="Pfam" id="PF01602">
    <property type="entry name" value="Adaptin_N"/>
    <property type="match status" value="1"/>
</dbReference>
<dbReference type="SUPFAM" id="SSF48371">
    <property type="entry name" value="ARM repeat"/>
    <property type="match status" value="1"/>
</dbReference>
<protein>
    <submittedName>
        <fullName evidence="8">Ap-1 complex subunit beta-1</fullName>
    </submittedName>
</protein>
<dbReference type="AlphaFoldDB" id="A0AAV7Z088"/>
<dbReference type="Gene3D" id="3.30.310.10">
    <property type="entry name" value="TATA-Binding Protein"/>
    <property type="match status" value="1"/>
</dbReference>
<dbReference type="GO" id="GO:0030131">
    <property type="term" value="C:clathrin adaptor complex"/>
    <property type="evidence" value="ECO:0007669"/>
    <property type="project" value="InterPro"/>
</dbReference>
<dbReference type="InterPro" id="IPR013041">
    <property type="entry name" value="Clathrin_app_Ig-like_sf"/>
</dbReference>
<dbReference type="InterPro" id="IPR011989">
    <property type="entry name" value="ARM-like"/>
</dbReference>
<dbReference type="InterPro" id="IPR026739">
    <property type="entry name" value="AP_beta"/>
</dbReference>
<dbReference type="Proteomes" id="UP001146793">
    <property type="component" value="Unassembled WGS sequence"/>
</dbReference>
<evidence type="ECO:0000256" key="1">
    <source>
        <dbReference type="ARBA" id="ARBA00004308"/>
    </source>
</evidence>
<evidence type="ECO:0000313" key="9">
    <source>
        <dbReference type="Proteomes" id="UP001146793"/>
    </source>
</evidence>
<feature type="compositionally biased region" description="Acidic residues" evidence="6">
    <location>
        <begin position="589"/>
        <end position="601"/>
    </location>
</feature>
<dbReference type="GO" id="GO:0016192">
    <property type="term" value="P:vesicle-mediated transport"/>
    <property type="evidence" value="ECO:0007669"/>
    <property type="project" value="InterPro"/>
</dbReference>
<feature type="region of interest" description="Disordered" evidence="6">
    <location>
        <begin position="586"/>
        <end position="656"/>
    </location>
</feature>
<sequence length="969" mass="111173">MFQKGIVKGELKELQLKLQENGVSKKKEAVKEVIAYMTVGKDVSSLFTDVLNCLETKDFEIKKLVYLYLIKYAKFKPNLSILVVNTLVKDTQDENPLVRALALRTMGSMKVEGVTEYLCQPLRKCLKDTSAYVRKTAVVCVVKLFDQNPELVKTQGFIKELKKLIGDSNPMVVSNALTVLQQINRTLQQPIFVITQNDSAKILNALKEATAWGQIYILDSISTYTPKDEEEAESIIEKVLLRLSHPNSSVVLSAVRVVLNMMHSVNNQEFLKTYSLKLASSLVTLLASPNPEIQYVALRNINLIVQRFPLMLPDQIRNFFCKYKDPIYVKMEKIEIIVMLVRKRNVRAVLKELKLYAEEVDLDFVKKSIRAIGRCALKLPPATEICVKALLELIKTKVNYIIQQVVIVARDIFRKYPNKYESIITSLCENLEKLDDNEAKCAMIWILGEYADRIDNVIELLESLIENFVEENREVQLQLLTSTVKLFLQKSEEAEELLVKVLDLVTKKLNDSDLRDRGYIYWRLLSSSPKIAKSIVLQERPKISSSTFKYDQILLTELLRNIPTLSSVYHEPPRIFENNVKINLRESDSSDEDVGEAESSDGSDGSDKNQFTEKKKRKEKEKEKVNRKKKKNSKSEKIGSTKKTTTNLDLNTNTFTNTNNITNTNTNTNTNTTSMIGNLIDLTNLGIETNSKSDINEISSISNNNSNQNEIGESLGKMDFFSELNYKTEDFSIEIEPKKLLLDPKNGKGMKIEGAFRRRNKKIYFDLSVSNHNTFPIGQFALAMNKNTFGLKPSGFMLNDVVMPQQTRETSILCPIVNEHIQDNKLNTILDVAARYQSVINFFQVEASLNIFFSEEGKISKKEFLQRWKEIKEEDETVQEIDNIKFSDVYRLIDKFSQKNIYFIDKNHQEFVEILYFSIKMVNNVFVMLEVAVIQSSNKIHYSIRSSNNKFNHLVSDFLNELFKKITLK</sequence>
<accession>A0AAV7Z088</accession>
<dbReference type="SUPFAM" id="SSF49348">
    <property type="entry name" value="Clathrin adaptor appendage domain"/>
    <property type="match status" value="1"/>
</dbReference>
<dbReference type="Pfam" id="PF09066">
    <property type="entry name" value="B2-adapt-app_C"/>
    <property type="match status" value="1"/>
</dbReference>
<dbReference type="InterPro" id="IPR013037">
    <property type="entry name" value="Clathrin_b-adaptin_app_Ig-like"/>
</dbReference>
<evidence type="ECO:0000256" key="2">
    <source>
        <dbReference type="ARBA" id="ARBA00006613"/>
    </source>
</evidence>
<feature type="domain" description="Beta-adaptin appendage C-terminal subdomain" evidence="7">
    <location>
        <begin position="853"/>
        <end position="964"/>
    </location>
</feature>
<dbReference type="PANTHER" id="PTHR11134">
    <property type="entry name" value="ADAPTOR COMPLEX SUBUNIT BETA FAMILY MEMBER"/>
    <property type="match status" value="1"/>
</dbReference>
<dbReference type="Gene3D" id="1.25.10.10">
    <property type="entry name" value="Leucine-rich Repeat Variant"/>
    <property type="match status" value="1"/>
</dbReference>
<dbReference type="InterPro" id="IPR016024">
    <property type="entry name" value="ARM-type_fold"/>
</dbReference>